<organism evidence="7 8">
    <name type="scientific">Natronogracilivirga saccharolytica</name>
    <dbReference type="NCBI Taxonomy" id="2812953"/>
    <lineage>
        <taxon>Bacteria</taxon>
        <taxon>Pseudomonadati</taxon>
        <taxon>Balneolota</taxon>
        <taxon>Balneolia</taxon>
        <taxon>Balneolales</taxon>
        <taxon>Cyclonatronaceae</taxon>
        <taxon>Natronogracilivirga</taxon>
    </lineage>
</organism>
<evidence type="ECO:0000256" key="3">
    <source>
        <dbReference type="ARBA" id="ARBA00022989"/>
    </source>
</evidence>
<evidence type="ECO:0000256" key="2">
    <source>
        <dbReference type="ARBA" id="ARBA00022692"/>
    </source>
</evidence>
<protein>
    <recommendedName>
        <fullName evidence="9">Ion transporter</fullName>
    </recommendedName>
</protein>
<evidence type="ECO:0000256" key="5">
    <source>
        <dbReference type="SAM" id="MobiDB-lite"/>
    </source>
</evidence>
<feature type="compositionally biased region" description="Basic and acidic residues" evidence="5">
    <location>
        <begin position="7"/>
        <end position="16"/>
    </location>
</feature>
<gene>
    <name evidence="7" type="ORF">NATSA_10470</name>
</gene>
<dbReference type="GO" id="GO:0016020">
    <property type="term" value="C:membrane"/>
    <property type="evidence" value="ECO:0007669"/>
    <property type="project" value="UniProtKB-SubCell"/>
</dbReference>
<feature type="transmembrane region" description="Helical" evidence="6">
    <location>
        <begin position="89"/>
        <end position="109"/>
    </location>
</feature>
<keyword evidence="3 6" id="KW-1133">Transmembrane helix</keyword>
<feature type="transmembrane region" description="Helical" evidence="6">
    <location>
        <begin position="121"/>
        <end position="143"/>
    </location>
</feature>
<keyword evidence="2 6" id="KW-0812">Transmembrane</keyword>
<feature type="region of interest" description="Disordered" evidence="5">
    <location>
        <begin position="1"/>
        <end position="27"/>
    </location>
</feature>
<sequence length="386" mass="45711">MNNRDYNTTKEFHEDNNSDPQNAAGDPQQDTDRGLYFFLLDAVMIFLLVINLTWIVFDWLFEYQIIYDFLFGLAPGFTEMYASAIHPRFIVIDLIFVSVFLTEFFFRWAVAVYKRIYHRWFFFPFIHFYDLLGCIPIGGFRFLRLLRVISIMYRLQKAGFIDLSDTPPARFIRKYHGILIEELSDRVTINILTDVQQEVRHGGPVVDRIVSEVILPKKESIVEWMSHRIEKVSNQNYDNYRDSIRDYVKERINTALEENSEFARLEQIPLFGSLVRNTLEKAISDIVFSVINGIMQDLASERNKFLIDETSDILFDAILLKEEDTELNRMVTETIDRSLEIVKQQVQVQQWKLRDLADDEEDFRRRLREELMKAADQPENHTRAEK</sequence>
<dbReference type="Gene3D" id="1.20.120.350">
    <property type="entry name" value="Voltage-gated potassium channels. Chain C"/>
    <property type="match status" value="1"/>
</dbReference>
<keyword evidence="4 6" id="KW-0472">Membrane</keyword>
<evidence type="ECO:0000256" key="1">
    <source>
        <dbReference type="ARBA" id="ARBA00004141"/>
    </source>
</evidence>
<evidence type="ECO:0008006" key="9">
    <source>
        <dbReference type="Google" id="ProtNLM"/>
    </source>
</evidence>
<reference evidence="7" key="1">
    <citation type="submission" date="2021-02" db="EMBL/GenBank/DDBJ databases">
        <title>Natronogracilivirga saccharolytica gen. nov. sp. nov. a new anaerobic, haloalkiliphilic carbohydrate-fermenting bacterium from soda lake and proposing of Cyclonatronumiaceae fam. nov. in the phylum Balneolaeota.</title>
        <authorList>
            <person name="Zhilina T.N."/>
            <person name="Sorokin D.Y."/>
            <person name="Zavarzina D.G."/>
            <person name="Toshchakov S.V."/>
            <person name="Kublanov I.V."/>
        </authorList>
    </citation>
    <scope>NUCLEOTIDE SEQUENCE</scope>
    <source>
        <strain evidence="7">Z-1702</strain>
    </source>
</reference>
<comment type="caution">
    <text evidence="7">The sequence shown here is derived from an EMBL/GenBank/DDBJ whole genome shotgun (WGS) entry which is preliminary data.</text>
</comment>
<comment type="subcellular location">
    <subcellularLocation>
        <location evidence="1">Membrane</location>
        <topology evidence="1">Multi-pass membrane protein</topology>
    </subcellularLocation>
</comment>
<evidence type="ECO:0000313" key="8">
    <source>
        <dbReference type="Proteomes" id="UP000673975"/>
    </source>
</evidence>
<accession>A0A8J7RKS3</accession>
<dbReference type="RefSeq" id="WP_210512390.1">
    <property type="nucleotide sequence ID" value="NZ_JAFIDN010000008.1"/>
</dbReference>
<dbReference type="AlphaFoldDB" id="A0A8J7RKS3"/>
<dbReference type="EMBL" id="JAFIDN010000008">
    <property type="protein sequence ID" value="MBP3193087.1"/>
    <property type="molecule type" value="Genomic_DNA"/>
</dbReference>
<evidence type="ECO:0000256" key="4">
    <source>
        <dbReference type="ARBA" id="ARBA00023136"/>
    </source>
</evidence>
<feature type="transmembrane region" description="Helical" evidence="6">
    <location>
        <begin position="35"/>
        <end position="57"/>
    </location>
</feature>
<dbReference type="Proteomes" id="UP000673975">
    <property type="component" value="Unassembled WGS sequence"/>
</dbReference>
<proteinExistence type="predicted"/>
<keyword evidence="8" id="KW-1185">Reference proteome</keyword>
<name>A0A8J7RKS3_9BACT</name>
<dbReference type="InterPro" id="IPR027359">
    <property type="entry name" value="Volt_channel_dom_sf"/>
</dbReference>
<evidence type="ECO:0000313" key="7">
    <source>
        <dbReference type="EMBL" id="MBP3193087.1"/>
    </source>
</evidence>
<evidence type="ECO:0000256" key="6">
    <source>
        <dbReference type="SAM" id="Phobius"/>
    </source>
</evidence>